<dbReference type="GO" id="GO:0016226">
    <property type="term" value="P:iron-sulfur cluster assembly"/>
    <property type="evidence" value="ECO:0007669"/>
    <property type="project" value="InterPro"/>
</dbReference>
<feature type="region of interest" description="Disordered" evidence="2">
    <location>
        <begin position="37"/>
        <end position="125"/>
    </location>
</feature>
<evidence type="ECO:0000313" key="3">
    <source>
        <dbReference type="EMBL" id="EKF26043.1"/>
    </source>
</evidence>
<keyword evidence="4" id="KW-1185">Reference proteome</keyword>
<evidence type="ECO:0008006" key="5">
    <source>
        <dbReference type="Google" id="ProtNLM"/>
    </source>
</evidence>
<sequence>MRRGARMCGTATTSSFLPRGMFLWCNAMQHRCHVSSHTSTTNTTTATASTDSNAGGNHDAKGSVQSPMPYKSTHKGSGKAALPPRHRGSDNQAAKDTAASSSSLPHAAAAAGGGGGATHGEANGGEAFARQGNLAASRSSCTEDAGVVSSRPLSPLQRRQLLFRHKAAFTLTPQALRRVKYLLKRCHEDPEHQHHPKMPDGIRIGVSRRGCSGYSYTVKYHYPENETMPSKETDKRDTRRSHGNNGDTSSLTGMHTGDVVVLQDGVKVVVDSNALFYVIGTEMDYVTRSVEEKFTFRNPNQKYSCGCEESFMPFDLDEQEAN</sequence>
<dbReference type="InterPro" id="IPR050322">
    <property type="entry name" value="Fe-S_cluster_asmbl/transfer"/>
</dbReference>
<evidence type="ECO:0000313" key="4">
    <source>
        <dbReference type="Proteomes" id="UP000007350"/>
    </source>
</evidence>
<feature type="compositionally biased region" description="Polar residues" evidence="2">
    <location>
        <begin position="243"/>
        <end position="253"/>
    </location>
</feature>
<dbReference type="SUPFAM" id="SSF89360">
    <property type="entry name" value="HesB-like domain"/>
    <property type="match status" value="1"/>
</dbReference>
<feature type="compositionally biased region" description="Basic and acidic residues" evidence="2">
    <location>
        <begin position="223"/>
        <end position="237"/>
    </location>
</feature>
<feature type="compositionally biased region" description="Polar residues" evidence="2">
    <location>
        <begin position="90"/>
        <end position="104"/>
    </location>
</feature>
<dbReference type="AlphaFoldDB" id="K2LTJ2"/>
<protein>
    <recommendedName>
        <fullName evidence="5">Iron-sulfur assembly protein 1</fullName>
    </recommendedName>
</protein>
<evidence type="ECO:0000256" key="1">
    <source>
        <dbReference type="ARBA" id="ARBA00006718"/>
    </source>
</evidence>
<comment type="similarity">
    <text evidence="1">Belongs to the HesB/IscA family.</text>
</comment>
<dbReference type="OrthoDB" id="333486at2759"/>
<dbReference type="Proteomes" id="UP000007350">
    <property type="component" value="Unassembled WGS sequence"/>
</dbReference>
<dbReference type="NCBIfam" id="TIGR00049">
    <property type="entry name" value="iron-sulfur cluster assembly accessory protein"/>
    <property type="match status" value="1"/>
</dbReference>
<reference evidence="3 4" key="1">
    <citation type="journal article" date="2012" name="BMC Genomics">
        <title>Comparative genomic analysis of human infective Trypanosoma cruzi lineages with the bat-restricted subspecies T. cruzi marinkellei.</title>
        <authorList>
            <person name="Franzen O."/>
            <person name="Talavera-Lopez C."/>
            <person name="Ochaya S."/>
            <person name="Butler C.E."/>
            <person name="Messenger L.A."/>
            <person name="Lewis M.D."/>
            <person name="Llewellyn M.S."/>
            <person name="Marinkelle C.J."/>
            <person name="Tyler K.M."/>
            <person name="Miles M.A."/>
            <person name="Andersson B."/>
        </authorList>
    </citation>
    <scope>NUCLEOTIDE SEQUENCE [LARGE SCALE GENOMIC DNA]</scope>
    <source>
        <strain evidence="3 4">B7</strain>
    </source>
</reference>
<dbReference type="PANTHER" id="PTHR10072">
    <property type="entry name" value="IRON-SULFUR CLUSTER ASSEMBLY PROTEIN"/>
    <property type="match status" value="1"/>
</dbReference>
<gene>
    <name evidence="3" type="ORF">MOQ_010280</name>
</gene>
<comment type="caution">
    <text evidence="3">The sequence shown here is derived from an EMBL/GenBank/DDBJ whole genome shotgun (WGS) entry which is preliminary data.</text>
</comment>
<dbReference type="GO" id="GO:0005739">
    <property type="term" value="C:mitochondrion"/>
    <property type="evidence" value="ECO:0007669"/>
    <property type="project" value="TreeGrafter"/>
</dbReference>
<dbReference type="GO" id="GO:0051537">
    <property type="term" value="F:2 iron, 2 sulfur cluster binding"/>
    <property type="evidence" value="ECO:0007669"/>
    <property type="project" value="TreeGrafter"/>
</dbReference>
<dbReference type="InterPro" id="IPR016092">
    <property type="entry name" value="ATAP"/>
</dbReference>
<proteinExistence type="inferred from homology"/>
<accession>K2LTJ2</accession>
<organism evidence="3 4">
    <name type="scientific">Trypanosoma cruzi marinkellei</name>
    <dbReference type="NCBI Taxonomy" id="85056"/>
    <lineage>
        <taxon>Eukaryota</taxon>
        <taxon>Discoba</taxon>
        <taxon>Euglenozoa</taxon>
        <taxon>Kinetoplastea</taxon>
        <taxon>Metakinetoplastina</taxon>
        <taxon>Trypanosomatida</taxon>
        <taxon>Trypanosomatidae</taxon>
        <taxon>Trypanosoma</taxon>
        <taxon>Schizotrypanum</taxon>
    </lineage>
</organism>
<dbReference type="PANTHER" id="PTHR10072:SF41">
    <property type="entry name" value="IRON-SULFUR CLUSTER ASSEMBLY 1 HOMOLOG, MITOCHONDRIAL"/>
    <property type="match status" value="1"/>
</dbReference>
<dbReference type="InterPro" id="IPR035903">
    <property type="entry name" value="HesB-like_dom_sf"/>
</dbReference>
<feature type="compositionally biased region" description="Low complexity" evidence="2">
    <location>
        <begin position="37"/>
        <end position="54"/>
    </location>
</feature>
<dbReference type="EMBL" id="AHKC01022552">
    <property type="protein sequence ID" value="EKF26043.1"/>
    <property type="molecule type" value="Genomic_DNA"/>
</dbReference>
<dbReference type="Gene3D" id="2.60.300.12">
    <property type="entry name" value="HesB-like domain"/>
    <property type="match status" value="1"/>
</dbReference>
<name>K2LTJ2_TRYCR</name>
<feature type="region of interest" description="Disordered" evidence="2">
    <location>
        <begin position="223"/>
        <end position="254"/>
    </location>
</feature>
<evidence type="ECO:0000256" key="2">
    <source>
        <dbReference type="SAM" id="MobiDB-lite"/>
    </source>
</evidence>